<comment type="similarity">
    <text evidence="5">Belongs to the glycosyl hydrolase 5 (cellulase A) family.</text>
</comment>
<comment type="caution">
    <text evidence="7">The sequence shown here is derived from an EMBL/GenBank/DDBJ whole genome shotgun (WGS) entry which is preliminary data.</text>
</comment>
<keyword evidence="8" id="KW-1185">Reference proteome</keyword>
<evidence type="ECO:0000256" key="4">
    <source>
        <dbReference type="ARBA" id="ARBA00023326"/>
    </source>
</evidence>
<dbReference type="PANTHER" id="PTHR31308:SF3">
    <property type="entry name" value="ENDOGLYCOCERAMIDASE"/>
    <property type="match status" value="1"/>
</dbReference>
<dbReference type="Gene3D" id="2.60.40.1180">
    <property type="entry name" value="Golgi alpha-mannosidase II"/>
    <property type="match status" value="1"/>
</dbReference>
<protein>
    <recommendedName>
        <fullName evidence="6">Glycoside hydrolase family 5 domain-containing protein</fullName>
    </recommendedName>
</protein>
<name>A0ABQ1Y9C2_9BACL</name>
<dbReference type="InterPro" id="IPR052066">
    <property type="entry name" value="Glycosphingolipid_Hydrolases"/>
</dbReference>
<sequence length="501" mass="56246">MKKLTTDGQRIVNEDGAQVILSGVNLVCKDKAKGYVEPCGEDLFTWFHEQGFNVIRLGLIWDGVEPEPGVYDNEYLAKIKQQIIWAKQNDLYVFLDMHQDLYSSRYGDGAPEWATFSDNLPHIVGQIWSDAYLESPALNRAMDHFWANAPASDGIGLQDHYASMWKYAAQFFADCTNIIGYDMMNEPYPGSSGQLVFGAIIDAYAKSVMGMTEVDMEQLSALWFNEEDKQEILKGMADMDIYRVLVDRAKDASQVFEREVLAPFFNKTAAAIRSVVPDGFLMLETSYFANMAVESGLVLVQDDEGTVVHHQVYAPHGYDLVVDTEHYEIYNQDRVELIYATHRKVQERLNIPTLIGEWGAFTNHPATLELSKALLAIFEGNLWSNTYWCWCDGFKESPYSVALKRAYPQATGGLLVGYHYDYDTDIIKVDYVPSGGETLIYHPRAALLSKDVVLISGTGVDVYQIEVRPFQGSESGIIAISAPQDETKITVTIGNPSSKQE</sequence>
<dbReference type="SUPFAM" id="SSF51445">
    <property type="entry name" value="(Trans)glycosidases"/>
    <property type="match status" value="1"/>
</dbReference>
<accession>A0ABQ1Y9C2</accession>
<keyword evidence="4" id="KW-0624">Polysaccharide degradation</keyword>
<dbReference type="RefSeq" id="WP_188536561.1">
    <property type="nucleotide sequence ID" value="NZ_BMFT01000001.1"/>
</dbReference>
<dbReference type="Pfam" id="PF00150">
    <property type="entry name" value="Cellulase"/>
    <property type="match status" value="1"/>
</dbReference>
<dbReference type="PROSITE" id="PS00659">
    <property type="entry name" value="GLYCOSYL_HYDROL_F5"/>
    <property type="match status" value="1"/>
</dbReference>
<keyword evidence="2" id="KW-0136">Cellulose degradation</keyword>
<dbReference type="InterPro" id="IPR001547">
    <property type="entry name" value="Glyco_hydro_5"/>
</dbReference>
<evidence type="ECO:0000256" key="1">
    <source>
        <dbReference type="ARBA" id="ARBA00022801"/>
    </source>
</evidence>
<dbReference type="Proteomes" id="UP000659344">
    <property type="component" value="Unassembled WGS sequence"/>
</dbReference>
<keyword evidence="1 5" id="KW-0378">Hydrolase</keyword>
<dbReference type="InterPro" id="IPR017853">
    <property type="entry name" value="GH"/>
</dbReference>
<evidence type="ECO:0000256" key="5">
    <source>
        <dbReference type="RuleBase" id="RU361153"/>
    </source>
</evidence>
<dbReference type="EMBL" id="BMFT01000001">
    <property type="protein sequence ID" value="GGH16178.1"/>
    <property type="molecule type" value="Genomic_DNA"/>
</dbReference>
<evidence type="ECO:0000256" key="2">
    <source>
        <dbReference type="ARBA" id="ARBA00023001"/>
    </source>
</evidence>
<dbReference type="Gene3D" id="3.20.20.80">
    <property type="entry name" value="Glycosidases"/>
    <property type="match status" value="1"/>
</dbReference>
<evidence type="ECO:0000256" key="3">
    <source>
        <dbReference type="ARBA" id="ARBA00023295"/>
    </source>
</evidence>
<reference evidence="8" key="1">
    <citation type="journal article" date="2019" name="Int. J. Syst. Evol. Microbiol.">
        <title>The Global Catalogue of Microorganisms (GCM) 10K type strain sequencing project: providing services to taxonomists for standard genome sequencing and annotation.</title>
        <authorList>
            <consortium name="The Broad Institute Genomics Platform"/>
            <consortium name="The Broad Institute Genome Sequencing Center for Infectious Disease"/>
            <person name="Wu L."/>
            <person name="Ma J."/>
        </authorList>
    </citation>
    <scope>NUCLEOTIDE SEQUENCE [LARGE SCALE GENOMIC DNA]</scope>
    <source>
        <strain evidence="8">CGMCC 1.12769</strain>
    </source>
</reference>
<dbReference type="InterPro" id="IPR013780">
    <property type="entry name" value="Glyco_hydro_b"/>
</dbReference>
<evidence type="ECO:0000313" key="7">
    <source>
        <dbReference type="EMBL" id="GGH16178.1"/>
    </source>
</evidence>
<keyword evidence="4" id="KW-0119">Carbohydrate metabolism</keyword>
<proteinExistence type="inferred from homology"/>
<keyword evidence="3 5" id="KW-0326">Glycosidase</keyword>
<dbReference type="InterPro" id="IPR018087">
    <property type="entry name" value="Glyco_hydro_5_CS"/>
</dbReference>
<dbReference type="PANTHER" id="PTHR31308">
    <property type="match status" value="1"/>
</dbReference>
<evidence type="ECO:0000313" key="8">
    <source>
        <dbReference type="Proteomes" id="UP000659344"/>
    </source>
</evidence>
<gene>
    <name evidence="7" type="ORF">GCM10008013_10810</name>
</gene>
<feature type="domain" description="Glycoside hydrolase family 5" evidence="6">
    <location>
        <begin position="12"/>
        <end position="392"/>
    </location>
</feature>
<organism evidence="7 8">
    <name type="scientific">Paenibacillus segetis</name>
    <dbReference type="NCBI Taxonomy" id="1325360"/>
    <lineage>
        <taxon>Bacteria</taxon>
        <taxon>Bacillati</taxon>
        <taxon>Bacillota</taxon>
        <taxon>Bacilli</taxon>
        <taxon>Bacillales</taxon>
        <taxon>Paenibacillaceae</taxon>
        <taxon>Paenibacillus</taxon>
    </lineage>
</organism>
<evidence type="ECO:0000259" key="6">
    <source>
        <dbReference type="Pfam" id="PF00150"/>
    </source>
</evidence>